<dbReference type="GO" id="GO:0016604">
    <property type="term" value="C:nuclear body"/>
    <property type="evidence" value="ECO:0007669"/>
    <property type="project" value="UniProtKB-SubCell"/>
</dbReference>
<name>A0A6A5BR49_NAEFO</name>
<dbReference type="SMART" id="SM00184">
    <property type="entry name" value="RING"/>
    <property type="match status" value="1"/>
</dbReference>
<comment type="subcellular location">
    <subcellularLocation>
        <location evidence="1">Nucleus</location>
        <location evidence="1">Nuclear body</location>
    </subcellularLocation>
</comment>
<dbReference type="Proteomes" id="UP000444721">
    <property type="component" value="Unassembled WGS sequence"/>
</dbReference>
<dbReference type="InterPro" id="IPR013083">
    <property type="entry name" value="Znf_RING/FYVE/PHD"/>
</dbReference>
<dbReference type="InterPro" id="IPR037381">
    <property type="entry name" value="RFWD3"/>
</dbReference>
<sequence length="645" mass="73233">MIPAQSGTPVINLDEEEEEVQTIVRASNNNSNNHSSSLTNKSIMIREQIPSRNEQNHDDDVIEQEDFDDDEKDNICLICQDEWKEEGDHKVVALACGHLFGMSCINQWLQTKPNCPMCKKPARPNELRPIFLGESSANRLAIHKVKKMSEKEKQDIRSKLRVERKKRRVFEKSLLELRKKITNYLNSMETQIVDSQQHSSNANAENNAIVHDDHDDIIEIGSERTPSSSSVISFLRELQADIEECPFELKLFDTTNDFAKKRKRDVFENEQDVIVTTPTDPLLRQTNIFSSVLELNIHSQHKMLRFLDDPSYLCFDSRKNHALTVYSTVKYSSNDISLVKNQQVVETFDINDMYFSRKNNLIYCACDNKFVKVVDVKSRNGVIFEMEMEDIPNCLSIPDETHDSLLFAGLENGSICGMDLRMPGRIVFRFDVPNTPRTSHANSILSMQYVSSNDSLIFSTLGSGVFHVNLNVKNTPSNHLTSDGEDTTPSLFQGEITTLNANNRETVMNEENGNFTSSNIVISEPTITLPPSHQFTIFERVEHHPTPIGKFKSPTVLFNLTNSGAIDLESNHHSSPFTFFNGTTLMAYTALKNVSLFDVNTGHIFQNLPSENLLPITSLDYLNCSMGTFFGKMSPDHCSLYIYKE</sequence>
<dbReference type="EMBL" id="VFQX01000035">
    <property type="protein sequence ID" value="KAF0977192.1"/>
    <property type="molecule type" value="Genomic_DNA"/>
</dbReference>
<dbReference type="GO" id="GO:0016567">
    <property type="term" value="P:protein ubiquitination"/>
    <property type="evidence" value="ECO:0007669"/>
    <property type="project" value="InterPro"/>
</dbReference>
<dbReference type="Gene3D" id="2.130.10.10">
    <property type="entry name" value="YVTN repeat-like/Quinoprotein amine dehydrogenase"/>
    <property type="match status" value="1"/>
</dbReference>
<dbReference type="GeneID" id="68111063"/>
<keyword evidence="2" id="KW-0863">Zinc-finger</keyword>
<dbReference type="AlphaFoldDB" id="A0A6A5BR49"/>
<evidence type="ECO:0000256" key="2">
    <source>
        <dbReference type="PROSITE-ProRule" id="PRU00175"/>
    </source>
</evidence>
<dbReference type="Pfam" id="PF13639">
    <property type="entry name" value="zf-RING_2"/>
    <property type="match status" value="1"/>
</dbReference>
<dbReference type="RefSeq" id="XP_044561905.1">
    <property type="nucleotide sequence ID" value="XM_044707194.1"/>
</dbReference>
<evidence type="ECO:0000313" key="4">
    <source>
        <dbReference type="EMBL" id="KAF0977192.1"/>
    </source>
</evidence>
<feature type="domain" description="RING-type" evidence="3">
    <location>
        <begin position="76"/>
        <end position="119"/>
    </location>
</feature>
<dbReference type="InterPro" id="IPR036322">
    <property type="entry name" value="WD40_repeat_dom_sf"/>
</dbReference>
<keyword evidence="2" id="KW-0862">Zinc</keyword>
<dbReference type="OrthoDB" id="5600418at2759"/>
<dbReference type="PANTHER" id="PTHR16047">
    <property type="entry name" value="RFWD3 PROTEIN"/>
    <property type="match status" value="1"/>
</dbReference>
<reference evidence="4 5" key="1">
    <citation type="journal article" date="2019" name="Sci. Rep.">
        <title>Nanopore sequencing improves the draft genome of the human pathogenic amoeba Naegleria fowleri.</title>
        <authorList>
            <person name="Liechti N."/>
            <person name="Schurch N."/>
            <person name="Bruggmann R."/>
            <person name="Wittwer M."/>
        </authorList>
    </citation>
    <scope>NUCLEOTIDE SEQUENCE [LARGE SCALE GENOMIC DNA]</scope>
    <source>
        <strain evidence="4 5">ATCC 30894</strain>
    </source>
</reference>
<dbReference type="VEuPathDB" id="AmoebaDB:NF0017710"/>
<protein>
    <recommendedName>
        <fullName evidence="3">RING-type domain-containing protein</fullName>
    </recommendedName>
</protein>
<evidence type="ECO:0000313" key="5">
    <source>
        <dbReference type="Proteomes" id="UP000444721"/>
    </source>
</evidence>
<evidence type="ECO:0000259" key="3">
    <source>
        <dbReference type="PROSITE" id="PS50089"/>
    </source>
</evidence>
<dbReference type="GO" id="GO:0036297">
    <property type="term" value="P:interstrand cross-link repair"/>
    <property type="evidence" value="ECO:0007669"/>
    <property type="project" value="InterPro"/>
</dbReference>
<dbReference type="PROSITE" id="PS50089">
    <property type="entry name" value="ZF_RING_2"/>
    <property type="match status" value="1"/>
</dbReference>
<dbReference type="GO" id="GO:0008270">
    <property type="term" value="F:zinc ion binding"/>
    <property type="evidence" value="ECO:0007669"/>
    <property type="project" value="UniProtKB-KW"/>
</dbReference>
<organism evidence="4 5">
    <name type="scientific">Naegleria fowleri</name>
    <name type="common">Brain eating amoeba</name>
    <dbReference type="NCBI Taxonomy" id="5763"/>
    <lineage>
        <taxon>Eukaryota</taxon>
        <taxon>Discoba</taxon>
        <taxon>Heterolobosea</taxon>
        <taxon>Tetramitia</taxon>
        <taxon>Eutetramitia</taxon>
        <taxon>Vahlkampfiidae</taxon>
        <taxon>Naegleria</taxon>
    </lineage>
</organism>
<dbReference type="SUPFAM" id="SSF57850">
    <property type="entry name" value="RING/U-box"/>
    <property type="match status" value="1"/>
</dbReference>
<dbReference type="InterPro" id="IPR015943">
    <property type="entry name" value="WD40/YVTN_repeat-like_dom_sf"/>
</dbReference>
<dbReference type="CDD" id="cd16450">
    <property type="entry name" value="mRING-C3HGC3_RFWD3"/>
    <property type="match status" value="1"/>
</dbReference>
<dbReference type="InterPro" id="IPR001841">
    <property type="entry name" value="Znf_RING"/>
</dbReference>
<keyword evidence="5" id="KW-1185">Reference proteome</keyword>
<keyword evidence="2" id="KW-0479">Metal-binding</keyword>
<gene>
    <name evidence="4" type="ORF">FDP41_003845</name>
</gene>
<proteinExistence type="predicted"/>
<dbReference type="PANTHER" id="PTHR16047:SF7">
    <property type="entry name" value="E3 UBIQUITIN-PROTEIN LIGASE RFWD3"/>
    <property type="match status" value="1"/>
</dbReference>
<comment type="caution">
    <text evidence="4">The sequence shown here is derived from an EMBL/GenBank/DDBJ whole genome shotgun (WGS) entry which is preliminary data.</text>
</comment>
<dbReference type="GO" id="GO:0004842">
    <property type="term" value="F:ubiquitin-protein transferase activity"/>
    <property type="evidence" value="ECO:0007669"/>
    <property type="project" value="InterPro"/>
</dbReference>
<dbReference type="Gene3D" id="3.30.40.10">
    <property type="entry name" value="Zinc/RING finger domain, C3HC4 (zinc finger)"/>
    <property type="match status" value="1"/>
</dbReference>
<accession>A0A6A5BR49</accession>
<dbReference type="SUPFAM" id="SSF50978">
    <property type="entry name" value="WD40 repeat-like"/>
    <property type="match status" value="1"/>
</dbReference>
<dbReference type="VEuPathDB" id="AmoebaDB:FDP41_003845"/>
<evidence type="ECO:0000256" key="1">
    <source>
        <dbReference type="ARBA" id="ARBA00034306"/>
    </source>
</evidence>
<dbReference type="VEuPathDB" id="AmoebaDB:NfTy_063970"/>